<dbReference type="HOGENOM" id="CLU_435093_0_0_1"/>
<dbReference type="AlphaFoldDB" id="A0A0D3I472"/>
<reference evidence="4" key="1">
    <citation type="journal article" date="2013" name="Nature">
        <title>Pan genome of the phytoplankton Emiliania underpins its global distribution.</title>
        <authorList>
            <person name="Read B.A."/>
            <person name="Kegel J."/>
            <person name="Klute M.J."/>
            <person name="Kuo A."/>
            <person name="Lefebvre S.C."/>
            <person name="Maumus F."/>
            <person name="Mayer C."/>
            <person name="Miller J."/>
            <person name="Monier A."/>
            <person name="Salamov A."/>
            <person name="Young J."/>
            <person name="Aguilar M."/>
            <person name="Claverie J.M."/>
            <person name="Frickenhaus S."/>
            <person name="Gonzalez K."/>
            <person name="Herman E.K."/>
            <person name="Lin Y.C."/>
            <person name="Napier J."/>
            <person name="Ogata H."/>
            <person name="Sarno A.F."/>
            <person name="Shmutz J."/>
            <person name="Schroeder D."/>
            <person name="de Vargas C."/>
            <person name="Verret F."/>
            <person name="von Dassow P."/>
            <person name="Valentin K."/>
            <person name="Van de Peer Y."/>
            <person name="Wheeler G."/>
            <person name="Dacks J.B."/>
            <person name="Delwiche C.F."/>
            <person name="Dyhrman S.T."/>
            <person name="Glockner G."/>
            <person name="John U."/>
            <person name="Richards T."/>
            <person name="Worden A.Z."/>
            <person name="Zhang X."/>
            <person name="Grigoriev I.V."/>
            <person name="Allen A.E."/>
            <person name="Bidle K."/>
            <person name="Borodovsky M."/>
            <person name="Bowler C."/>
            <person name="Brownlee C."/>
            <person name="Cock J.M."/>
            <person name="Elias M."/>
            <person name="Gladyshev V.N."/>
            <person name="Groth M."/>
            <person name="Guda C."/>
            <person name="Hadaegh A."/>
            <person name="Iglesias-Rodriguez M.D."/>
            <person name="Jenkins J."/>
            <person name="Jones B.M."/>
            <person name="Lawson T."/>
            <person name="Leese F."/>
            <person name="Lindquist E."/>
            <person name="Lobanov A."/>
            <person name="Lomsadze A."/>
            <person name="Malik S.B."/>
            <person name="Marsh M.E."/>
            <person name="Mackinder L."/>
            <person name="Mock T."/>
            <person name="Mueller-Roeber B."/>
            <person name="Pagarete A."/>
            <person name="Parker M."/>
            <person name="Probert I."/>
            <person name="Quesneville H."/>
            <person name="Raines C."/>
            <person name="Rensing S.A."/>
            <person name="Riano-Pachon D.M."/>
            <person name="Richier S."/>
            <person name="Rokitta S."/>
            <person name="Shiraiwa Y."/>
            <person name="Soanes D.M."/>
            <person name="van der Giezen M."/>
            <person name="Wahlund T.M."/>
            <person name="Williams B."/>
            <person name="Wilson W."/>
            <person name="Wolfe G."/>
            <person name="Wurch L.L."/>
        </authorList>
    </citation>
    <scope>NUCLEOTIDE SEQUENCE</scope>
</reference>
<proteinExistence type="predicted"/>
<feature type="domain" description="AB hydrolase-1" evidence="1">
    <location>
        <begin position="250"/>
        <end position="328"/>
    </location>
</feature>
<dbReference type="Gene3D" id="3.40.50.1820">
    <property type="entry name" value="alpha/beta hydrolase"/>
    <property type="match status" value="1"/>
</dbReference>
<feature type="domain" description="Peptidase S33 tripeptidyl aminopeptidase-like C-terminal" evidence="2">
    <location>
        <begin position="522"/>
        <end position="575"/>
    </location>
</feature>
<protein>
    <recommendedName>
        <fullName evidence="5">AB hydrolase-1 domain-containing protein</fullName>
    </recommendedName>
</protein>
<dbReference type="InterPro" id="IPR000073">
    <property type="entry name" value="AB_hydrolase_1"/>
</dbReference>
<evidence type="ECO:0000313" key="4">
    <source>
        <dbReference type="Proteomes" id="UP000013827"/>
    </source>
</evidence>
<dbReference type="Pfam" id="PF08386">
    <property type="entry name" value="Abhydrolase_4"/>
    <property type="match status" value="1"/>
</dbReference>
<sequence length="646" mass="69828">MIGLAIAALGFGTQPKSFSLCEPNPEYLVWDIKPEQTAWPLVYLGWLKVPILHDQPGLEELGVPLGYTALRVSVYTRCAPAAKPLLSHCGGPGTDNSCHLMMGAETNPLVEQGLYDNLAITQRGIATEADNRYDDDDNLPPVPFEDEDGTPVTRFPTIKCLSPGSDYTLNAVKAAFTVAGRDFKPVVDALTEAGSKGAFVKHYLSLKPELVEILAHLNQAAAHECRTVPEYQLGKNVARGRMVYQDFAGTTDLAHDLDLLRRAIGATHLSIWGISYGTEVGGVYASIFPNQVDKLILDGNVPISEDIYGYARVQALSFEETWSGLAAACDSDFFSVVGPTGEIEPSAAQMFAENSLGAKEQLGLCAATPYPTEKLVDILQQLEESPGTDALLEQAKFFTLLDAAFQGASPVPGPTIMSKGIYPAGSMLMACIQSYVDRRDFKGPGCCFKQANAADEEGEERRLDEEEERDNKPVTLVRAVDIKGRLSPPALARLWEEMKRLHPLGAMGDTNYHDIAVQPNLPRPTPPKGRSFDHLTPLIIGQFGDPATVYSGAQMMQRMFPNGVLLSWQGYKHGLPTDPFTDDPNKDEYYNAGMGAQECYGKVGAYLETGVLPKNGDVCPINGPTAGGALNLSMAIGAVDDGYCIA</sequence>
<dbReference type="EnsemblProtists" id="EOD06057">
    <property type="protein sequence ID" value="EOD06057"/>
    <property type="gene ID" value="EMIHUDRAFT_121369"/>
</dbReference>
<dbReference type="Proteomes" id="UP000013827">
    <property type="component" value="Unassembled WGS sequence"/>
</dbReference>
<name>A0A0D3I472_EMIH1</name>
<reference evidence="3" key="2">
    <citation type="submission" date="2024-10" db="UniProtKB">
        <authorList>
            <consortium name="EnsemblProtists"/>
        </authorList>
    </citation>
    <scope>IDENTIFICATION</scope>
</reference>
<dbReference type="Pfam" id="PF00561">
    <property type="entry name" value="Abhydrolase_1"/>
    <property type="match status" value="1"/>
</dbReference>
<dbReference type="OMA" id="PLVHERE"/>
<dbReference type="InterPro" id="IPR013595">
    <property type="entry name" value="Pept_S33_TAP-like_C"/>
</dbReference>
<evidence type="ECO:0000259" key="1">
    <source>
        <dbReference type="Pfam" id="PF00561"/>
    </source>
</evidence>
<dbReference type="GeneID" id="17252208"/>
<dbReference type="InterPro" id="IPR029058">
    <property type="entry name" value="AB_hydrolase_fold"/>
</dbReference>
<organism evidence="3 4">
    <name type="scientific">Emiliania huxleyi (strain CCMP1516)</name>
    <dbReference type="NCBI Taxonomy" id="280463"/>
    <lineage>
        <taxon>Eukaryota</taxon>
        <taxon>Haptista</taxon>
        <taxon>Haptophyta</taxon>
        <taxon>Prymnesiophyceae</taxon>
        <taxon>Isochrysidales</taxon>
        <taxon>Noelaerhabdaceae</taxon>
        <taxon>Emiliania</taxon>
    </lineage>
</organism>
<dbReference type="PaxDb" id="2903-EOD06057"/>
<dbReference type="RefSeq" id="XP_005758486.1">
    <property type="nucleotide sequence ID" value="XM_005758429.1"/>
</dbReference>
<dbReference type="SUPFAM" id="SSF53474">
    <property type="entry name" value="alpha/beta-Hydrolases"/>
    <property type="match status" value="1"/>
</dbReference>
<evidence type="ECO:0000259" key="2">
    <source>
        <dbReference type="Pfam" id="PF08386"/>
    </source>
</evidence>
<evidence type="ECO:0008006" key="5">
    <source>
        <dbReference type="Google" id="ProtNLM"/>
    </source>
</evidence>
<keyword evidence="4" id="KW-1185">Reference proteome</keyword>
<evidence type="ECO:0000313" key="3">
    <source>
        <dbReference type="EnsemblProtists" id="EOD06057"/>
    </source>
</evidence>
<accession>A0A0D3I472</accession>
<dbReference type="KEGG" id="ehx:EMIHUDRAFT_121369"/>